<evidence type="ECO:0000313" key="9">
    <source>
        <dbReference type="Proteomes" id="UP000886874"/>
    </source>
</evidence>
<gene>
    <name evidence="8" type="ORF">IAA67_06980</name>
</gene>
<evidence type="ECO:0000256" key="6">
    <source>
        <dbReference type="PROSITE-ProRule" id="PRU01373"/>
    </source>
</evidence>
<evidence type="ECO:0000256" key="1">
    <source>
        <dbReference type="ARBA" id="ARBA00004752"/>
    </source>
</evidence>
<evidence type="ECO:0000313" key="8">
    <source>
        <dbReference type="EMBL" id="HIQ70055.1"/>
    </source>
</evidence>
<dbReference type="Proteomes" id="UP000886874">
    <property type="component" value="Unassembled WGS sequence"/>
</dbReference>
<reference evidence="8" key="1">
    <citation type="submission" date="2020-10" db="EMBL/GenBank/DDBJ databases">
        <authorList>
            <person name="Gilroy R."/>
        </authorList>
    </citation>
    <scope>NUCLEOTIDE SEQUENCE</scope>
    <source>
        <strain evidence="8">ChiSjej2B20-13462</strain>
    </source>
</reference>
<dbReference type="InterPro" id="IPR038063">
    <property type="entry name" value="Transpep_catalytic_dom"/>
</dbReference>
<organism evidence="8 9">
    <name type="scientific">Candidatus Avoscillospira stercorigallinarum</name>
    <dbReference type="NCBI Taxonomy" id="2840708"/>
    <lineage>
        <taxon>Bacteria</taxon>
        <taxon>Bacillati</taxon>
        <taxon>Bacillota</taxon>
        <taxon>Clostridia</taxon>
        <taxon>Eubacteriales</taxon>
        <taxon>Oscillospiraceae</taxon>
        <taxon>Oscillospiraceae incertae sedis</taxon>
        <taxon>Candidatus Avoscillospira</taxon>
    </lineage>
</organism>
<keyword evidence="3 6" id="KW-0133">Cell shape</keyword>
<accession>A0A9D1CP12</accession>
<evidence type="ECO:0000256" key="4">
    <source>
        <dbReference type="ARBA" id="ARBA00022984"/>
    </source>
</evidence>
<keyword evidence="4 6" id="KW-0573">Peptidoglycan synthesis</keyword>
<dbReference type="SUPFAM" id="SSF141523">
    <property type="entry name" value="L,D-transpeptidase catalytic domain-like"/>
    <property type="match status" value="1"/>
</dbReference>
<dbReference type="GO" id="GO:0071555">
    <property type="term" value="P:cell wall organization"/>
    <property type="evidence" value="ECO:0007669"/>
    <property type="project" value="UniProtKB-UniRule"/>
</dbReference>
<dbReference type="PROSITE" id="PS52029">
    <property type="entry name" value="LD_TPASE"/>
    <property type="match status" value="1"/>
</dbReference>
<dbReference type="PANTHER" id="PTHR30582:SF33">
    <property type="entry name" value="EXPORTED PROTEIN"/>
    <property type="match status" value="1"/>
</dbReference>
<dbReference type="GO" id="GO:0018104">
    <property type="term" value="P:peptidoglycan-protein cross-linking"/>
    <property type="evidence" value="ECO:0007669"/>
    <property type="project" value="TreeGrafter"/>
</dbReference>
<dbReference type="Gene3D" id="2.40.440.10">
    <property type="entry name" value="L,D-transpeptidase catalytic domain-like"/>
    <property type="match status" value="1"/>
</dbReference>
<name>A0A9D1CP12_9FIRM</name>
<feature type="active site" description="Proton donor/acceptor" evidence="6">
    <location>
        <position position="413"/>
    </location>
</feature>
<evidence type="ECO:0000259" key="7">
    <source>
        <dbReference type="PROSITE" id="PS52029"/>
    </source>
</evidence>
<proteinExistence type="predicted"/>
<feature type="domain" description="L,D-TPase catalytic" evidence="7">
    <location>
        <begin position="340"/>
        <end position="458"/>
    </location>
</feature>
<keyword evidence="5 6" id="KW-0961">Cell wall biogenesis/degradation</keyword>
<dbReference type="CDD" id="cd16913">
    <property type="entry name" value="YkuD_like"/>
    <property type="match status" value="1"/>
</dbReference>
<sequence>MKRTRIAAICAAAAAIVLVCGGAAWLLLSLNSVTRQQAAAYQRYSALTENLAASRVELTEGGALVGSYTLAQLGVADETAEALVAQFSPMDRIDPAEFAALGSKARLSWEQEEHPDPTPLRVSYAGLETTVVDHDLAKTARTPSRDAYAHFLDGGFVVEAEVQGNTLRDGVVREALSATLAQMTIPEDGPATAQVELTDFDCYIPPAVTKAEGSFDCAALLQETTADMTITVNLPGQQQVLQVAPLLSLDENNRLVIDEVALAQQIAQWAAAFNKTDTPYLLATYSSGLKPLSFLHCAYTLDQAGLKEKLMTRLQNLIASPVSAPYSCTRNGEPFEISGTYVEVDLQGQQMTYYKDGEVLVHTDVVTGLKGVYDTPTGYYKVQTHSPNAWLTGPDYNVFVKYWVGFYLGYGLHDSSWRTIYGGNKYVTDGSHGCINTPEAAMEIIYNDITIGTPVVLY</sequence>
<reference evidence="8" key="2">
    <citation type="journal article" date="2021" name="PeerJ">
        <title>Extensive microbial diversity within the chicken gut microbiome revealed by metagenomics and culture.</title>
        <authorList>
            <person name="Gilroy R."/>
            <person name="Ravi A."/>
            <person name="Getino M."/>
            <person name="Pursley I."/>
            <person name="Horton D.L."/>
            <person name="Alikhan N.F."/>
            <person name="Baker D."/>
            <person name="Gharbi K."/>
            <person name="Hall N."/>
            <person name="Watson M."/>
            <person name="Adriaenssens E.M."/>
            <person name="Foster-Nyarko E."/>
            <person name="Jarju S."/>
            <person name="Secka A."/>
            <person name="Antonio M."/>
            <person name="Oren A."/>
            <person name="Chaudhuri R.R."/>
            <person name="La Ragione R."/>
            <person name="Hildebrand F."/>
            <person name="Pallen M.J."/>
        </authorList>
    </citation>
    <scope>NUCLEOTIDE SEQUENCE</scope>
    <source>
        <strain evidence="8">ChiSjej2B20-13462</strain>
    </source>
</reference>
<protein>
    <submittedName>
        <fullName evidence="8">L,D-transpeptidase</fullName>
    </submittedName>
</protein>
<keyword evidence="2" id="KW-0808">Transferase</keyword>
<comment type="pathway">
    <text evidence="1 6">Cell wall biogenesis; peptidoglycan biosynthesis.</text>
</comment>
<dbReference type="GO" id="GO:0016740">
    <property type="term" value="F:transferase activity"/>
    <property type="evidence" value="ECO:0007669"/>
    <property type="project" value="UniProtKB-KW"/>
</dbReference>
<dbReference type="PANTHER" id="PTHR30582">
    <property type="entry name" value="L,D-TRANSPEPTIDASE"/>
    <property type="match status" value="1"/>
</dbReference>
<dbReference type="Pfam" id="PF03734">
    <property type="entry name" value="YkuD"/>
    <property type="match status" value="1"/>
</dbReference>
<dbReference type="GO" id="GO:0005576">
    <property type="term" value="C:extracellular region"/>
    <property type="evidence" value="ECO:0007669"/>
    <property type="project" value="TreeGrafter"/>
</dbReference>
<dbReference type="InterPro" id="IPR050979">
    <property type="entry name" value="LD-transpeptidase"/>
</dbReference>
<evidence type="ECO:0000256" key="3">
    <source>
        <dbReference type="ARBA" id="ARBA00022960"/>
    </source>
</evidence>
<evidence type="ECO:0000256" key="5">
    <source>
        <dbReference type="ARBA" id="ARBA00023316"/>
    </source>
</evidence>
<feature type="active site" description="Nucleophile" evidence="6">
    <location>
        <position position="434"/>
    </location>
</feature>
<dbReference type="AlphaFoldDB" id="A0A9D1CP12"/>
<comment type="caution">
    <text evidence="8">The sequence shown here is derived from an EMBL/GenBank/DDBJ whole genome shotgun (WGS) entry which is preliminary data.</text>
</comment>
<dbReference type="GO" id="GO:0071972">
    <property type="term" value="F:peptidoglycan L,D-transpeptidase activity"/>
    <property type="evidence" value="ECO:0007669"/>
    <property type="project" value="TreeGrafter"/>
</dbReference>
<evidence type="ECO:0000256" key="2">
    <source>
        <dbReference type="ARBA" id="ARBA00022679"/>
    </source>
</evidence>
<dbReference type="GO" id="GO:0008360">
    <property type="term" value="P:regulation of cell shape"/>
    <property type="evidence" value="ECO:0007669"/>
    <property type="project" value="UniProtKB-UniRule"/>
</dbReference>
<dbReference type="EMBL" id="DVFN01000099">
    <property type="protein sequence ID" value="HIQ70055.1"/>
    <property type="molecule type" value="Genomic_DNA"/>
</dbReference>
<dbReference type="InterPro" id="IPR005490">
    <property type="entry name" value="LD_TPept_cat_dom"/>
</dbReference>